<sequence length="256" mass="27519">MPHTSAQVEPASETTGPWSHALEQLRLGDAAWADACERMSTNPWRSGVLPRKTVELISLAINAAATNLNADGTRRHIHSALAAGASRDEILTIVKMASVLSIHSCSLGAPILLEEARAAGVQPAPREGPAPPTPACDRMRELGQWNEAWNPFFELDPVWTDEFMAVGAAIYASGVLEPKLVELLSIAFDASFTHMYAPGTRRHIKAALRLGATVEEIMEVLKLCVAQGVQACNLAIPIMAEELVLSSSERRGIGQP</sequence>
<accession>A0ABW0PZX4</accession>
<feature type="domain" description="Carboxymuconolactone decarboxylase-like" evidence="1">
    <location>
        <begin position="32"/>
        <end position="99"/>
    </location>
</feature>
<dbReference type="InterPro" id="IPR003779">
    <property type="entry name" value="CMD-like"/>
</dbReference>
<dbReference type="Pfam" id="PF02627">
    <property type="entry name" value="CMD"/>
    <property type="match status" value="2"/>
</dbReference>
<reference evidence="3" key="1">
    <citation type="journal article" date="2019" name="Int. J. Syst. Evol. Microbiol.">
        <title>The Global Catalogue of Microorganisms (GCM) 10K type strain sequencing project: providing services to taxonomists for standard genome sequencing and annotation.</title>
        <authorList>
            <consortium name="The Broad Institute Genomics Platform"/>
            <consortium name="The Broad Institute Genome Sequencing Center for Infectious Disease"/>
            <person name="Wu L."/>
            <person name="Ma J."/>
        </authorList>
    </citation>
    <scope>NUCLEOTIDE SEQUENCE [LARGE SCALE GENOMIC DNA]</scope>
    <source>
        <strain evidence="3">KACC 12633</strain>
    </source>
</reference>
<dbReference type="InterPro" id="IPR029032">
    <property type="entry name" value="AhpD-like"/>
</dbReference>
<protein>
    <submittedName>
        <fullName evidence="2">Carboxymuconolactone decarboxylase family protein</fullName>
    </submittedName>
</protein>
<evidence type="ECO:0000313" key="3">
    <source>
        <dbReference type="Proteomes" id="UP001596150"/>
    </source>
</evidence>
<keyword evidence="3" id="KW-1185">Reference proteome</keyword>
<dbReference type="Gene3D" id="1.20.1290.10">
    <property type="entry name" value="AhpD-like"/>
    <property type="match status" value="1"/>
</dbReference>
<dbReference type="EMBL" id="JBHSML010000012">
    <property type="protein sequence ID" value="MFC5517915.1"/>
    <property type="molecule type" value="Genomic_DNA"/>
</dbReference>
<evidence type="ECO:0000313" key="2">
    <source>
        <dbReference type="EMBL" id="MFC5517915.1"/>
    </source>
</evidence>
<dbReference type="RefSeq" id="WP_266345300.1">
    <property type="nucleotide sequence ID" value="NZ_JAPKNH010000007.1"/>
</dbReference>
<dbReference type="PANTHER" id="PTHR33930">
    <property type="entry name" value="ALKYL HYDROPEROXIDE REDUCTASE AHPD"/>
    <property type="match status" value="1"/>
</dbReference>
<dbReference type="Proteomes" id="UP001596150">
    <property type="component" value="Unassembled WGS sequence"/>
</dbReference>
<name>A0ABW0PZX4_9HYPH</name>
<dbReference type="SUPFAM" id="SSF69118">
    <property type="entry name" value="AhpD-like"/>
    <property type="match status" value="1"/>
</dbReference>
<proteinExistence type="predicted"/>
<evidence type="ECO:0000259" key="1">
    <source>
        <dbReference type="Pfam" id="PF02627"/>
    </source>
</evidence>
<dbReference type="PANTHER" id="PTHR33930:SF2">
    <property type="entry name" value="BLR3452 PROTEIN"/>
    <property type="match status" value="1"/>
</dbReference>
<comment type="caution">
    <text evidence="2">The sequence shown here is derived from an EMBL/GenBank/DDBJ whole genome shotgun (WGS) entry which is preliminary data.</text>
</comment>
<organism evidence="2 3">
    <name type="scientific">Kaistia terrae</name>
    <dbReference type="NCBI Taxonomy" id="537017"/>
    <lineage>
        <taxon>Bacteria</taxon>
        <taxon>Pseudomonadati</taxon>
        <taxon>Pseudomonadota</taxon>
        <taxon>Alphaproteobacteria</taxon>
        <taxon>Hyphomicrobiales</taxon>
        <taxon>Kaistiaceae</taxon>
        <taxon>Kaistia</taxon>
    </lineage>
</organism>
<gene>
    <name evidence="2" type="ORF">ACFPP9_19200</name>
</gene>
<feature type="domain" description="Carboxymuconolactone decarboxylase-like" evidence="1">
    <location>
        <begin position="161"/>
        <end position="226"/>
    </location>
</feature>